<evidence type="ECO:0000313" key="3">
    <source>
        <dbReference type="Proteomes" id="UP001500392"/>
    </source>
</evidence>
<feature type="transmembrane region" description="Helical" evidence="1">
    <location>
        <begin position="31"/>
        <end position="49"/>
    </location>
</feature>
<accession>A0ABP7WKB2</accession>
<proteinExistence type="predicted"/>
<reference evidence="3" key="1">
    <citation type="journal article" date="2019" name="Int. J. Syst. Evol. Microbiol.">
        <title>The Global Catalogue of Microorganisms (GCM) 10K type strain sequencing project: providing services to taxonomists for standard genome sequencing and annotation.</title>
        <authorList>
            <consortium name="The Broad Institute Genomics Platform"/>
            <consortium name="The Broad Institute Genome Sequencing Center for Infectious Disease"/>
            <person name="Wu L."/>
            <person name="Ma J."/>
        </authorList>
    </citation>
    <scope>NUCLEOTIDE SEQUENCE [LARGE SCALE GENOMIC DNA]</scope>
    <source>
        <strain evidence="3">JCM 17304</strain>
    </source>
</reference>
<keyword evidence="1" id="KW-1133">Transmembrane helix</keyword>
<keyword evidence="3" id="KW-1185">Reference proteome</keyword>
<keyword evidence="1" id="KW-0812">Transmembrane</keyword>
<sequence length="135" mass="14459">MMNTVPLFIGLGLGGAIALFARQMRFDQDRSFYPTVLIVIASYYVLFAVMSGAPIVVELVVAGIFSALAIAGARYRVPLAGWGILLHGIFDFTRVGLIGDGGAPLWWPAFCGGIDVVLGLWLLAPSYLSKPDVRA</sequence>
<organism evidence="2 3">
    <name type="scientific">Zhongshania borealis</name>
    <dbReference type="NCBI Taxonomy" id="889488"/>
    <lineage>
        <taxon>Bacteria</taxon>
        <taxon>Pseudomonadati</taxon>
        <taxon>Pseudomonadota</taxon>
        <taxon>Gammaproteobacteria</taxon>
        <taxon>Cellvibrionales</taxon>
        <taxon>Spongiibacteraceae</taxon>
        <taxon>Zhongshania</taxon>
    </lineage>
</organism>
<gene>
    <name evidence="2" type="ORF">GCM10022414_11640</name>
</gene>
<evidence type="ECO:0000313" key="2">
    <source>
        <dbReference type="EMBL" id="GAA4090200.1"/>
    </source>
</evidence>
<keyword evidence="1" id="KW-0472">Membrane</keyword>
<dbReference type="RefSeq" id="WP_344933364.1">
    <property type="nucleotide sequence ID" value="NZ_BAABDM010000001.1"/>
</dbReference>
<feature type="transmembrane region" description="Helical" evidence="1">
    <location>
        <begin position="6"/>
        <end position="24"/>
    </location>
</feature>
<feature type="transmembrane region" description="Helical" evidence="1">
    <location>
        <begin position="55"/>
        <end position="72"/>
    </location>
</feature>
<feature type="transmembrane region" description="Helical" evidence="1">
    <location>
        <begin position="105"/>
        <end position="124"/>
    </location>
</feature>
<dbReference type="EMBL" id="BAABDM010000001">
    <property type="protein sequence ID" value="GAA4090200.1"/>
    <property type="molecule type" value="Genomic_DNA"/>
</dbReference>
<evidence type="ECO:0000256" key="1">
    <source>
        <dbReference type="SAM" id="Phobius"/>
    </source>
</evidence>
<name>A0ABP7WKB2_9GAMM</name>
<feature type="transmembrane region" description="Helical" evidence="1">
    <location>
        <begin position="79"/>
        <end position="99"/>
    </location>
</feature>
<protein>
    <submittedName>
        <fullName evidence="2">Uncharacterized protein</fullName>
    </submittedName>
</protein>
<comment type="caution">
    <text evidence="2">The sequence shown here is derived from an EMBL/GenBank/DDBJ whole genome shotgun (WGS) entry which is preliminary data.</text>
</comment>
<dbReference type="Proteomes" id="UP001500392">
    <property type="component" value="Unassembled WGS sequence"/>
</dbReference>